<dbReference type="EMBL" id="JAEDAJ010000013">
    <property type="protein sequence ID" value="MBK0332756.1"/>
    <property type="molecule type" value="Genomic_DNA"/>
</dbReference>
<dbReference type="SUPFAM" id="SSF54001">
    <property type="entry name" value="Cysteine proteinases"/>
    <property type="match status" value="1"/>
</dbReference>
<evidence type="ECO:0000259" key="2">
    <source>
        <dbReference type="Pfam" id="PF13529"/>
    </source>
</evidence>
<proteinExistence type="predicted"/>
<reference evidence="3 4" key="1">
    <citation type="submission" date="2020-12" db="EMBL/GenBank/DDBJ databases">
        <title>Brachybacterium sp. MASK1Z-5, whole genome shotgun sequence.</title>
        <authorList>
            <person name="Tuo L."/>
        </authorList>
    </citation>
    <scope>NUCLEOTIDE SEQUENCE [LARGE SCALE GENOMIC DNA]</scope>
    <source>
        <strain evidence="3 4">MASK1Z-5</strain>
    </source>
</reference>
<dbReference type="PROSITE" id="PS51318">
    <property type="entry name" value="TAT"/>
    <property type="match status" value="1"/>
</dbReference>
<accession>A0ABS1BDT4</accession>
<protein>
    <submittedName>
        <fullName evidence="3">C39 family peptidase</fullName>
    </submittedName>
</protein>
<gene>
    <name evidence="3" type="ORF">I8D64_15245</name>
</gene>
<dbReference type="Pfam" id="PF13529">
    <property type="entry name" value="Peptidase_C39_2"/>
    <property type="match status" value="1"/>
</dbReference>
<feature type="chain" id="PRO_5047131743" evidence="1">
    <location>
        <begin position="31"/>
        <end position="204"/>
    </location>
</feature>
<dbReference type="Gene3D" id="3.90.70.10">
    <property type="entry name" value="Cysteine proteinases"/>
    <property type="match status" value="1"/>
</dbReference>
<comment type="caution">
    <text evidence="3">The sequence shown here is derived from an EMBL/GenBank/DDBJ whole genome shotgun (WGS) entry which is preliminary data.</text>
</comment>
<dbReference type="InterPro" id="IPR039564">
    <property type="entry name" value="Peptidase_C39-like"/>
</dbReference>
<dbReference type="InterPro" id="IPR006311">
    <property type="entry name" value="TAT_signal"/>
</dbReference>
<dbReference type="InterPro" id="IPR038765">
    <property type="entry name" value="Papain-like_cys_pep_sf"/>
</dbReference>
<feature type="signal peptide" evidence="1">
    <location>
        <begin position="1"/>
        <end position="30"/>
    </location>
</feature>
<evidence type="ECO:0000313" key="3">
    <source>
        <dbReference type="EMBL" id="MBK0332756.1"/>
    </source>
</evidence>
<evidence type="ECO:0000256" key="1">
    <source>
        <dbReference type="SAM" id="SignalP"/>
    </source>
</evidence>
<dbReference type="RefSeq" id="WP_200503650.1">
    <property type="nucleotide sequence ID" value="NZ_JAEDAJ010000013.1"/>
</dbReference>
<feature type="domain" description="Peptidase C39-like" evidence="2">
    <location>
        <begin position="40"/>
        <end position="174"/>
    </location>
</feature>
<dbReference type="Proteomes" id="UP000612352">
    <property type="component" value="Unassembled WGS sequence"/>
</dbReference>
<keyword evidence="1" id="KW-0732">Signal</keyword>
<name>A0ABS1BDT4_9MICO</name>
<evidence type="ECO:0000313" key="4">
    <source>
        <dbReference type="Proteomes" id="UP000612352"/>
    </source>
</evidence>
<keyword evidence="4" id="KW-1185">Reference proteome</keyword>
<organism evidence="3 4">
    <name type="scientific">Brachybacterium halotolerans</name>
    <dbReference type="NCBI Taxonomy" id="2795215"/>
    <lineage>
        <taxon>Bacteria</taxon>
        <taxon>Bacillati</taxon>
        <taxon>Actinomycetota</taxon>
        <taxon>Actinomycetes</taxon>
        <taxon>Micrococcales</taxon>
        <taxon>Dermabacteraceae</taxon>
        <taxon>Brachybacterium</taxon>
    </lineage>
</organism>
<sequence>MLDRRTLLRRAGLGALTLSAIAGATPVASAATSKNLPTTWQQQETVYWCGPTAVAIALSALGDAPSPASLADELGTTQDGTNFGAVSPVLTAHSPGATYRDQWMESTTASEADADLLWERATANVDDGFATVLNWWVMPGEYPDWGGNTGEIFHFVAVDGYDPDERTLRIADPAGATLSADLPQHHQLPVQQVATYCAGRGYFW</sequence>